<dbReference type="Proteomes" id="UP001519332">
    <property type="component" value="Unassembled WGS sequence"/>
</dbReference>
<keyword evidence="2" id="KW-0472">Membrane</keyword>
<dbReference type="PANTHER" id="PTHR40057:SF1">
    <property type="entry name" value="SLR1162 PROTEIN"/>
    <property type="match status" value="1"/>
</dbReference>
<evidence type="ECO:0000259" key="3">
    <source>
        <dbReference type="Pfam" id="PF03992"/>
    </source>
</evidence>
<dbReference type="GO" id="GO:0004497">
    <property type="term" value="F:monooxygenase activity"/>
    <property type="evidence" value="ECO:0007669"/>
    <property type="project" value="UniProtKB-KW"/>
</dbReference>
<protein>
    <submittedName>
        <fullName evidence="4">Antibiotic biosynthesis monooxygenase (ABM) superfamily enzyme</fullName>
    </submittedName>
</protein>
<evidence type="ECO:0000256" key="2">
    <source>
        <dbReference type="SAM" id="Phobius"/>
    </source>
</evidence>
<keyword evidence="4" id="KW-0560">Oxidoreductase</keyword>
<dbReference type="RefSeq" id="WP_209646398.1">
    <property type="nucleotide sequence ID" value="NZ_JAGINW010000001.1"/>
</dbReference>
<sequence>MTTKDPVVVTSSHRVTAEKKETFTISANSLLSMAARSRGYLGGDLRKSDEDDSVWQIVYRFDSAEAADAWRAESSRSLWATVLDECAQHLVQRTSGPDRRSRSEPRPAARAASRTESRTGSRTAPGPGPGKPPGPPRWKMAVVTLIAVFPAVLGTNVLVVSQFAGLSLIPRTFVLCVIVTILMTWVLMPRLMKLLGPWLRGNAPVPAPEPVRTEPEREETVRSEPARAATDDKPREAPSDDTIPIPIQLPAPTPPPAMPPPAALPANRPRHRAPAHRARNQPAPSRPGRQVPSGRR</sequence>
<feature type="region of interest" description="Disordered" evidence="1">
    <location>
        <begin position="200"/>
        <end position="296"/>
    </location>
</feature>
<feature type="domain" description="ABM" evidence="3">
    <location>
        <begin position="7"/>
        <end position="72"/>
    </location>
</feature>
<feature type="compositionally biased region" description="Basic and acidic residues" evidence="1">
    <location>
        <begin position="211"/>
        <end position="238"/>
    </location>
</feature>
<organism evidence="4 5">
    <name type="scientific">Kibdelosporangium banguiense</name>
    <dbReference type="NCBI Taxonomy" id="1365924"/>
    <lineage>
        <taxon>Bacteria</taxon>
        <taxon>Bacillati</taxon>
        <taxon>Actinomycetota</taxon>
        <taxon>Actinomycetes</taxon>
        <taxon>Pseudonocardiales</taxon>
        <taxon>Pseudonocardiaceae</taxon>
        <taxon>Kibdelosporangium</taxon>
    </lineage>
</organism>
<feature type="compositionally biased region" description="Basic and acidic residues" evidence="1">
    <location>
        <begin position="96"/>
        <end position="119"/>
    </location>
</feature>
<dbReference type="InterPro" id="IPR007138">
    <property type="entry name" value="ABM_dom"/>
</dbReference>
<feature type="transmembrane region" description="Helical" evidence="2">
    <location>
        <begin position="141"/>
        <end position="163"/>
    </location>
</feature>
<comment type="caution">
    <text evidence="4">The sequence shown here is derived from an EMBL/GenBank/DDBJ whole genome shotgun (WGS) entry which is preliminary data.</text>
</comment>
<reference evidence="4 5" key="1">
    <citation type="submission" date="2021-03" db="EMBL/GenBank/DDBJ databases">
        <title>Sequencing the genomes of 1000 actinobacteria strains.</title>
        <authorList>
            <person name="Klenk H.-P."/>
        </authorList>
    </citation>
    <scope>NUCLEOTIDE SEQUENCE [LARGE SCALE GENOMIC DNA]</scope>
    <source>
        <strain evidence="4 5">DSM 46670</strain>
    </source>
</reference>
<dbReference type="Gene3D" id="3.30.70.100">
    <property type="match status" value="1"/>
</dbReference>
<feature type="compositionally biased region" description="Basic residues" evidence="1">
    <location>
        <begin position="268"/>
        <end position="279"/>
    </location>
</feature>
<dbReference type="EMBL" id="JAGINW010000001">
    <property type="protein sequence ID" value="MBP2329679.1"/>
    <property type="molecule type" value="Genomic_DNA"/>
</dbReference>
<keyword evidence="2" id="KW-0812">Transmembrane</keyword>
<feature type="region of interest" description="Disordered" evidence="1">
    <location>
        <begin position="90"/>
        <end position="136"/>
    </location>
</feature>
<feature type="compositionally biased region" description="Pro residues" evidence="1">
    <location>
        <begin position="247"/>
        <end position="263"/>
    </location>
</feature>
<feature type="transmembrane region" description="Helical" evidence="2">
    <location>
        <begin position="169"/>
        <end position="188"/>
    </location>
</feature>
<keyword evidence="4" id="KW-0503">Monooxygenase</keyword>
<dbReference type="PANTHER" id="PTHR40057">
    <property type="entry name" value="SLR1162 PROTEIN"/>
    <property type="match status" value="1"/>
</dbReference>
<name>A0ABS4U0C6_9PSEU</name>
<proteinExistence type="predicted"/>
<dbReference type="InterPro" id="IPR038762">
    <property type="entry name" value="ABM_predict"/>
</dbReference>
<evidence type="ECO:0000256" key="1">
    <source>
        <dbReference type="SAM" id="MobiDB-lite"/>
    </source>
</evidence>
<evidence type="ECO:0000313" key="5">
    <source>
        <dbReference type="Proteomes" id="UP001519332"/>
    </source>
</evidence>
<dbReference type="Pfam" id="PF03992">
    <property type="entry name" value="ABM"/>
    <property type="match status" value="1"/>
</dbReference>
<dbReference type="SUPFAM" id="SSF54909">
    <property type="entry name" value="Dimeric alpha+beta barrel"/>
    <property type="match status" value="1"/>
</dbReference>
<evidence type="ECO:0000313" key="4">
    <source>
        <dbReference type="EMBL" id="MBP2329679.1"/>
    </source>
</evidence>
<gene>
    <name evidence="4" type="ORF">JOF56_010064</name>
</gene>
<accession>A0ABS4U0C6</accession>
<feature type="compositionally biased region" description="Pro residues" evidence="1">
    <location>
        <begin position="126"/>
        <end position="136"/>
    </location>
</feature>
<keyword evidence="5" id="KW-1185">Reference proteome</keyword>
<keyword evidence="2" id="KW-1133">Transmembrane helix</keyword>
<dbReference type="InterPro" id="IPR011008">
    <property type="entry name" value="Dimeric_a/b-barrel"/>
</dbReference>